<sequence>MHETYQPQALNPALIESPRAAMTAGRHTAAAAGSGAVHPAASSADAADTAVNTITVLRAMTPPAA</sequence>
<dbReference type="Proteomes" id="UP001500320">
    <property type="component" value="Unassembled WGS sequence"/>
</dbReference>
<gene>
    <name evidence="1" type="ORF">GCM10010466_49450</name>
</gene>
<comment type="caution">
    <text evidence="1">The sequence shown here is derived from an EMBL/GenBank/DDBJ whole genome shotgun (WGS) entry which is preliminary data.</text>
</comment>
<evidence type="ECO:0000313" key="2">
    <source>
        <dbReference type="Proteomes" id="UP001500320"/>
    </source>
</evidence>
<protein>
    <submittedName>
        <fullName evidence="1">Uncharacterized protein</fullName>
    </submittedName>
</protein>
<dbReference type="EMBL" id="BAAAUT010000044">
    <property type="protein sequence ID" value="GAA3152577.1"/>
    <property type="molecule type" value="Genomic_DNA"/>
</dbReference>
<reference evidence="2" key="1">
    <citation type="journal article" date="2019" name="Int. J. Syst. Evol. Microbiol.">
        <title>The Global Catalogue of Microorganisms (GCM) 10K type strain sequencing project: providing services to taxonomists for standard genome sequencing and annotation.</title>
        <authorList>
            <consortium name="The Broad Institute Genomics Platform"/>
            <consortium name="The Broad Institute Genome Sequencing Center for Infectious Disease"/>
            <person name="Wu L."/>
            <person name="Ma J."/>
        </authorList>
    </citation>
    <scope>NUCLEOTIDE SEQUENCE [LARGE SCALE GENOMIC DNA]</scope>
    <source>
        <strain evidence="2">JCM 9373</strain>
    </source>
</reference>
<evidence type="ECO:0000313" key="1">
    <source>
        <dbReference type="EMBL" id="GAA3152577.1"/>
    </source>
</evidence>
<organism evidence="1 2">
    <name type="scientific">Planomonospora alba</name>
    <dbReference type="NCBI Taxonomy" id="161354"/>
    <lineage>
        <taxon>Bacteria</taxon>
        <taxon>Bacillati</taxon>
        <taxon>Actinomycetota</taxon>
        <taxon>Actinomycetes</taxon>
        <taxon>Streptosporangiales</taxon>
        <taxon>Streptosporangiaceae</taxon>
        <taxon>Planomonospora</taxon>
    </lineage>
</organism>
<accession>A0ABP6NLG3</accession>
<name>A0ABP6NLG3_9ACTN</name>
<keyword evidence="2" id="KW-1185">Reference proteome</keyword>
<proteinExistence type="predicted"/>